<dbReference type="EMBL" id="MHMW01000005">
    <property type="protein sequence ID" value="OGZ34599.1"/>
    <property type="molecule type" value="Genomic_DNA"/>
</dbReference>
<organism evidence="2 3">
    <name type="scientific">Candidatus Portnoybacteria bacterium RBG_19FT_COMBO_36_7</name>
    <dbReference type="NCBI Taxonomy" id="1801992"/>
    <lineage>
        <taxon>Bacteria</taxon>
        <taxon>Candidatus Portnoyibacteriota</taxon>
    </lineage>
</organism>
<evidence type="ECO:0000313" key="2">
    <source>
        <dbReference type="EMBL" id="OGZ34599.1"/>
    </source>
</evidence>
<sequence length="302" mass="31503">MACDTKPVYLKVFNFNTPGWETLTSSTNCATSTDFTLSSNITADLSYYYSPGQYWVFARVYQDWGNSTLKTDYADISFGAGAASFLSLGNHTAGQETNKFEISENSLSNPELYNFKLTASGGDVSVTSVVIQLYDIRGFVSSDITAPKIYLDADNDGMVDGEETTQVGGTGNVSISGSSGTITFSSSFSVSLGDHNYILRAETVSGIDPGDQISIMLWHQDITSDASGTSGAAAPALHMRQGGTSGGASIGTAGQVYSPISGGTEEGGEEIGGEVPDGGDEGGGTPGGGTELVRFIIISFDF</sequence>
<dbReference type="AlphaFoldDB" id="A0A1G2F955"/>
<evidence type="ECO:0000313" key="3">
    <source>
        <dbReference type="Proteomes" id="UP000179099"/>
    </source>
</evidence>
<gene>
    <name evidence="2" type="ORF">A2Y98_00335</name>
</gene>
<comment type="caution">
    <text evidence="2">The sequence shown here is derived from an EMBL/GenBank/DDBJ whole genome shotgun (WGS) entry which is preliminary data.</text>
</comment>
<evidence type="ECO:0000256" key="1">
    <source>
        <dbReference type="SAM" id="MobiDB-lite"/>
    </source>
</evidence>
<proteinExistence type="predicted"/>
<feature type="compositionally biased region" description="Acidic residues" evidence="1">
    <location>
        <begin position="266"/>
        <end position="280"/>
    </location>
</feature>
<dbReference type="STRING" id="1801992.A2Y98_00335"/>
<name>A0A1G2F955_9BACT</name>
<accession>A0A1G2F955</accession>
<feature type="region of interest" description="Disordered" evidence="1">
    <location>
        <begin position="260"/>
        <end position="289"/>
    </location>
</feature>
<protein>
    <submittedName>
        <fullName evidence="2">Uncharacterized protein</fullName>
    </submittedName>
</protein>
<reference evidence="2 3" key="1">
    <citation type="journal article" date="2016" name="Nat. Commun.">
        <title>Thousands of microbial genomes shed light on interconnected biogeochemical processes in an aquifer system.</title>
        <authorList>
            <person name="Anantharaman K."/>
            <person name="Brown C.T."/>
            <person name="Hug L.A."/>
            <person name="Sharon I."/>
            <person name="Castelle C.J."/>
            <person name="Probst A.J."/>
            <person name="Thomas B.C."/>
            <person name="Singh A."/>
            <person name="Wilkins M.J."/>
            <person name="Karaoz U."/>
            <person name="Brodie E.L."/>
            <person name="Williams K.H."/>
            <person name="Hubbard S.S."/>
            <person name="Banfield J.F."/>
        </authorList>
    </citation>
    <scope>NUCLEOTIDE SEQUENCE [LARGE SCALE GENOMIC DNA]</scope>
</reference>
<dbReference type="Proteomes" id="UP000179099">
    <property type="component" value="Unassembled WGS sequence"/>
</dbReference>